<dbReference type="EMBL" id="CP016282">
    <property type="protein sequence ID" value="ANP73116.1"/>
    <property type="molecule type" value="Genomic_DNA"/>
</dbReference>
<evidence type="ECO:0000256" key="4">
    <source>
        <dbReference type="ARBA" id="ARBA00022519"/>
    </source>
</evidence>
<keyword evidence="3" id="KW-1003">Cell membrane</keyword>
<evidence type="ECO:0000256" key="3">
    <source>
        <dbReference type="ARBA" id="ARBA00022475"/>
    </source>
</evidence>
<feature type="domain" description="ABC transmembrane type-1" evidence="10">
    <location>
        <begin position="71"/>
        <end position="254"/>
    </location>
</feature>
<feature type="transmembrane region" description="Helical" evidence="8">
    <location>
        <begin position="191"/>
        <end position="211"/>
    </location>
</feature>
<evidence type="ECO:0000256" key="9">
    <source>
        <dbReference type="SAM" id="MobiDB-lite"/>
    </source>
</evidence>
<dbReference type="STRING" id="670052.PA27867_2164"/>
<feature type="transmembrane region" description="Helical" evidence="8">
    <location>
        <begin position="133"/>
        <end position="153"/>
    </location>
</feature>
<keyword evidence="6 8" id="KW-1133">Transmembrane helix</keyword>
<name>A0A1B1BKT9_9MICO</name>
<feature type="transmembrane region" description="Helical" evidence="8">
    <location>
        <begin position="108"/>
        <end position="127"/>
    </location>
</feature>
<accession>A0A1B1BKT9</accession>
<dbReference type="PANTHER" id="PTHR43357">
    <property type="entry name" value="INNER MEMBRANE ABC TRANSPORTER PERMEASE PROTEIN YDCV"/>
    <property type="match status" value="1"/>
</dbReference>
<protein>
    <submittedName>
        <fullName evidence="11">Iron ABC transporter permease</fullName>
    </submittedName>
</protein>
<dbReference type="Gene3D" id="1.10.3720.10">
    <property type="entry name" value="MetI-like"/>
    <property type="match status" value="2"/>
</dbReference>
<evidence type="ECO:0000256" key="6">
    <source>
        <dbReference type="ARBA" id="ARBA00022989"/>
    </source>
</evidence>
<dbReference type="PANTHER" id="PTHR43357:SF3">
    <property type="entry name" value="FE(3+)-TRANSPORT SYSTEM PERMEASE PROTEIN FBPB 2"/>
    <property type="match status" value="1"/>
</dbReference>
<feature type="region of interest" description="Disordered" evidence="9">
    <location>
        <begin position="1"/>
        <end position="21"/>
    </location>
</feature>
<evidence type="ECO:0000256" key="2">
    <source>
        <dbReference type="ARBA" id="ARBA00022448"/>
    </source>
</evidence>
<comment type="subcellular location">
    <subcellularLocation>
        <location evidence="1">Cell inner membrane</location>
        <topology evidence="1">Multi-pass membrane protein</topology>
    </subcellularLocation>
    <subcellularLocation>
        <location evidence="8">Cell membrane</location>
        <topology evidence="8">Multi-pass membrane protein</topology>
    </subcellularLocation>
</comment>
<dbReference type="GO" id="GO:0055085">
    <property type="term" value="P:transmembrane transport"/>
    <property type="evidence" value="ECO:0007669"/>
    <property type="project" value="InterPro"/>
</dbReference>
<dbReference type="Proteomes" id="UP000092582">
    <property type="component" value="Chromosome 1"/>
</dbReference>
<keyword evidence="7 8" id="KW-0472">Membrane</keyword>
<evidence type="ECO:0000256" key="8">
    <source>
        <dbReference type="RuleBase" id="RU363032"/>
    </source>
</evidence>
<keyword evidence="12" id="KW-1185">Reference proteome</keyword>
<evidence type="ECO:0000259" key="10">
    <source>
        <dbReference type="PROSITE" id="PS50928"/>
    </source>
</evidence>
<dbReference type="KEGG" id="cart:PA27867_2164"/>
<dbReference type="InterPro" id="IPR035906">
    <property type="entry name" value="MetI-like_sf"/>
</dbReference>
<dbReference type="Pfam" id="PF00528">
    <property type="entry name" value="BPD_transp_1"/>
    <property type="match status" value="2"/>
</dbReference>
<feature type="transmembrane region" description="Helical" evidence="8">
    <location>
        <begin position="392"/>
        <end position="413"/>
    </location>
</feature>
<gene>
    <name evidence="11" type="ORF">PA27867_2164</name>
</gene>
<dbReference type="InterPro" id="IPR000515">
    <property type="entry name" value="MetI-like"/>
</dbReference>
<dbReference type="SUPFAM" id="SSF161098">
    <property type="entry name" value="MetI-like"/>
    <property type="match status" value="2"/>
</dbReference>
<reference evidence="11 12" key="1">
    <citation type="submission" date="2016-06" db="EMBL/GenBank/DDBJ databases">
        <title>Genome sequencing of Cryobacterium arcticum PAMC 27867.</title>
        <authorList>
            <person name="Lee J."/>
            <person name="Kim O.-S."/>
        </authorList>
    </citation>
    <scope>NUCLEOTIDE SEQUENCE [LARGE SCALE GENOMIC DNA]</scope>
    <source>
        <strain evidence="11 12">PAMC 27867</strain>
    </source>
</reference>
<dbReference type="AlphaFoldDB" id="A0A1B1BKT9"/>
<feature type="transmembrane region" description="Helical" evidence="8">
    <location>
        <begin position="498"/>
        <end position="517"/>
    </location>
</feature>
<feature type="transmembrane region" description="Helical" evidence="8">
    <location>
        <begin position="364"/>
        <end position="386"/>
    </location>
</feature>
<organism evidence="11 12">
    <name type="scientific">Cryobacterium arcticum</name>
    <dbReference type="NCBI Taxonomy" id="670052"/>
    <lineage>
        <taxon>Bacteria</taxon>
        <taxon>Bacillati</taxon>
        <taxon>Actinomycetota</taxon>
        <taxon>Actinomycetes</taxon>
        <taxon>Micrococcales</taxon>
        <taxon>Microbacteriaceae</taxon>
        <taxon>Cryobacterium</taxon>
    </lineage>
</organism>
<feature type="compositionally biased region" description="Polar residues" evidence="9">
    <location>
        <begin position="1"/>
        <end position="10"/>
    </location>
</feature>
<evidence type="ECO:0000313" key="12">
    <source>
        <dbReference type="Proteomes" id="UP000092582"/>
    </source>
</evidence>
<sequence length="526" mass="54303">MDNVTTSTALRGQRRRIASPGSRPSPLLLALVCAIALTVLVPVGFVVSVVAQVGWPTLAPLIFRPKVGELLVNSVLLVAIGVPLCVSIGVGGAWLVERTRLPARRLWAVLLAAPLAVPAFVSSYGWVSAVPSIGGLGGGLLVATLAYFPLVYLPAAATIRRLDPALEETARSLGHGTWKVFFTVVLPQLKLAIWGGGLVVALHLLSEYGAFALIRFDTFTTAIVVQYQSTFAGPAASALGVVLAMICLVLLVLEASTRGHARYAKVGSGSGRPGERVPLGAFAPLAVAALGVLVALSLGVPLASLTRWLVAGGAASWAQPELGTAVLQTMFLAGGGAAAAIAVALPVAWLAVRHPGRMARALEGATYVSSSLPAIIVALALVTVTLRTVPALYQTTWTVMFAYVVIFMPRALVSLRSGLAQAPLALEEAARALGRSPLAARIHVTLPLILPSIGAGAALVGLGAANELTATLLLAPNGTRTLATQFWSASSSVAYANAAPYAVLLILLAAPAVAILFTQSRKRERG</sequence>
<keyword evidence="2 8" id="KW-0813">Transport</keyword>
<feature type="transmembrane region" description="Helical" evidence="8">
    <location>
        <begin position="27"/>
        <end position="55"/>
    </location>
</feature>
<comment type="similarity">
    <text evidence="8">Belongs to the binding-protein-dependent transport system permease family.</text>
</comment>
<dbReference type="OrthoDB" id="5100908at2"/>
<dbReference type="PROSITE" id="PS50928">
    <property type="entry name" value="ABC_TM1"/>
    <property type="match status" value="2"/>
</dbReference>
<feature type="transmembrane region" description="Helical" evidence="8">
    <location>
        <begin position="330"/>
        <end position="352"/>
    </location>
</feature>
<evidence type="ECO:0000256" key="5">
    <source>
        <dbReference type="ARBA" id="ARBA00022692"/>
    </source>
</evidence>
<feature type="transmembrane region" description="Helical" evidence="8">
    <location>
        <begin position="444"/>
        <end position="465"/>
    </location>
</feature>
<evidence type="ECO:0000256" key="7">
    <source>
        <dbReference type="ARBA" id="ARBA00023136"/>
    </source>
</evidence>
<evidence type="ECO:0000256" key="1">
    <source>
        <dbReference type="ARBA" id="ARBA00004429"/>
    </source>
</evidence>
<feature type="transmembrane region" description="Helical" evidence="8">
    <location>
        <begin position="231"/>
        <end position="253"/>
    </location>
</feature>
<feature type="domain" description="ABC transmembrane type-1" evidence="10">
    <location>
        <begin position="326"/>
        <end position="516"/>
    </location>
</feature>
<proteinExistence type="inferred from homology"/>
<dbReference type="GO" id="GO:0005886">
    <property type="term" value="C:plasma membrane"/>
    <property type="evidence" value="ECO:0007669"/>
    <property type="project" value="UniProtKB-SubCell"/>
</dbReference>
<feature type="transmembrane region" description="Helical" evidence="8">
    <location>
        <begin position="75"/>
        <end position="96"/>
    </location>
</feature>
<keyword evidence="5 8" id="KW-0812">Transmembrane</keyword>
<keyword evidence="4" id="KW-0997">Cell inner membrane</keyword>
<dbReference type="CDD" id="cd06261">
    <property type="entry name" value="TM_PBP2"/>
    <property type="match status" value="2"/>
</dbReference>
<dbReference type="RefSeq" id="WP_066596294.1">
    <property type="nucleotide sequence ID" value="NZ_CP016282.1"/>
</dbReference>
<evidence type="ECO:0000313" key="11">
    <source>
        <dbReference type="EMBL" id="ANP73116.1"/>
    </source>
</evidence>
<dbReference type="PATRIC" id="fig|670052.7.peg.2226"/>
<feature type="transmembrane region" description="Helical" evidence="8">
    <location>
        <begin position="282"/>
        <end position="310"/>
    </location>
</feature>